<evidence type="ECO:0000256" key="1">
    <source>
        <dbReference type="SAM" id="MobiDB-lite"/>
    </source>
</evidence>
<dbReference type="AlphaFoldDB" id="A0A699WAT1"/>
<feature type="compositionally biased region" description="Basic and acidic residues" evidence="1">
    <location>
        <begin position="17"/>
        <end position="26"/>
    </location>
</feature>
<feature type="compositionally biased region" description="Polar residues" evidence="1">
    <location>
        <begin position="1"/>
        <end position="10"/>
    </location>
</feature>
<proteinExistence type="predicted"/>
<name>A0A699WAT1_TANCI</name>
<reference evidence="2" key="1">
    <citation type="journal article" date="2019" name="Sci. Rep.">
        <title>Draft genome of Tanacetum cinerariifolium, the natural source of mosquito coil.</title>
        <authorList>
            <person name="Yamashiro T."/>
            <person name="Shiraishi A."/>
            <person name="Satake H."/>
            <person name="Nakayama K."/>
        </authorList>
    </citation>
    <scope>NUCLEOTIDE SEQUENCE</scope>
</reference>
<dbReference type="EMBL" id="BKCJ011552849">
    <property type="protein sequence ID" value="GFD41464.1"/>
    <property type="molecule type" value="Genomic_DNA"/>
</dbReference>
<accession>A0A699WAT1</accession>
<feature type="region of interest" description="Disordered" evidence="1">
    <location>
        <begin position="1"/>
        <end position="29"/>
    </location>
</feature>
<evidence type="ECO:0000313" key="2">
    <source>
        <dbReference type="EMBL" id="GFD41464.1"/>
    </source>
</evidence>
<protein>
    <submittedName>
        <fullName evidence="2">Uncharacterized protein</fullName>
    </submittedName>
</protein>
<gene>
    <name evidence="2" type="ORF">Tci_913433</name>
</gene>
<sequence>SVVYVSPNNSAKKKKHDDKTTREAKGKSPIKLSTRFRNLNVEFEDFSDNSINEVNAASTLVPAVGKISTKITNTFSTVGPSNTDVIPTLEESSYVDPSQYPNDPNM</sequence>
<comment type="caution">
    <text evidence="2">The sequence shown here is derived from an EMBL/GenBank/DDBJ whole genome shotgun (WGS) entry which is preliminary data.</text>
</comment>
<feature type="non-terminal residue" evidence="2">
    <location>
        <position position="1"/>
    </location>
</feature>
<organism evidence="2">
    <name type="scientific">Tanacetum cinerariifolium</name>
    <name type="common">Dalmatian daisy</name>
    <name type="synonym">Chrysanthemum cinerariifolium</name>
    <dbReference type="NCBI Taxonomy" id="118510"/>
    <lineage>
        <taxon>Eukaryota</taxon>
        <taxon>Viridiplantae</taxon>
        <taxon>Streptophyta</taxon>
        <taxon>Embryophyta</taxon>
        <taxon>Tracheophyta</taxon>
        <taxon>Spermatophyta</taxon>
        <taxon>Magnoliopsida</taxon>
        <taxon>eudicotyledons</taxon>
        <taxon>Gunneridae</taxon>
        <taxon>Pentapetalae</taxon>
        <taxon>asterids</taxon>
        <taxon>campanulids</taxon>
        <taxon>Asterales</taxon>
        <taxon>Asteraceae</taxon>
        <taxon>Asteroideae</taxon>
        <taxon>Anthemideae</taxon>
        <taxon>Anthemidinae</taxon>
        <taxon>Tanacetum</taxon>
    </lineage>
</organism>